<dbReference type="AlphaFoldDB" id="A0A150X555"/>
<dbReference type="EMBL" id="LRPC01000028">
    <property type="protein sequence ID" value="KYG73838.1"/>
    <property type="molecule type" value="Genomic_DNA"/>
</dbReference>
<comment type="subcellular location">
    <subcellularLocation>
        <location evidence="1">Cell envelope</location>
    </subcellularLocation>
</comment>
<dbReference type="InterPro" id="IPR000866">
    <property type="entry name" value="AhpC/TSA"/>
</dbReference>
<dbReference type="Pfam" id="PF00578">
    <property type="entry name" value="AhpC-TSA"/>
    <property type="match status" value="1"/>
</dbReference>
<evidence type="ECO:0000256" key="3">
    <source>
        <dbReference type="ARBA" id="ARBA00023157"/>
    </source>
</evidence>
<evidence type="ECO:0000256" key="1">
    <source>
        <dbReference type="ARBA" id="ARBA00004196"/>
    </source>
</evidence>
<accession>A0A150X555</accession>
<dbReference type="PROSITE" id="PS51257">
    <property type="entry name" value="PROKAR_LIPOPROTEIN"/>
    <property type="match status" value="1"/>
</dbReference>
<dbReference type="PANTHER" id="PTHR42852">
    <property type="entry name" value="THIOL:DISULFIDE INTERCHANGE PROTEIN DSBE"/>
    <property type="match status" value="1"/>
</dbReference>
<evidence type="ECO:0000259" key="6">
    <source>
        <dbReference type="PROSITE" id="PS51352"/>
    </source>
</evidence>
<dbReference type="InterPro" id="IPR025380">
    <property type="entry name" value="DUF4369"/>
</dbReference>
<proteinExistence type="predicted"/>
<feature type="signal peptide" evidence="5">
    <location>
        <begin position="1"/>
        <end position="18"/>
    </location>
</feature>
<dbReference type="CDD" id="cd02966">
    <property type="entry name" value="TlpA_like_family"/>
    <property type="match status" value="1"/>
</dbReference>
<name>A0A150X555_9BACT</name>
<comment type="caution">
    <text evidence="7">The sequence shown here is derived from an EMBL/GenBank/DDBJ whole genome shotgun (WGS) entry which is preliminary data.</text>
</comment>
<organism evidence="7 8">
    <name type="scientific">Roseivirga spongicola</name>
    <dbReference type="NCBI Taxonomy" id="333140"/>
    <lineage>
        <taxon>Bacteria</taxon>
        <taxon>Pseudomonadati</taxon>
        <taxon>Bacteroidota</taxon>
        <taxon>Cytophagia</taxon>
        <taxon>Cytophagales</taxon>
        <taxon>Roseivirgaceae</taxon>
        <taxon>Roseivirga</taxon>
    </lineage>
</organism>
<dbReference type="Pfam" id="PF14289">
    <property type="entry name" value="DUF4369"/>
    <property type="match status" value="1"/>
</dbReference>
<evidence type="ECO:0000256" key="2">
    <source>
        <dbReference type="ARBA" id="ARBA00022748"/>
    </source>
</evidence>
<dbReference type="STRING" id="333140.AWW68_14290"/>
<evidence type="ECO:0000313" key="7">
    <source>
        <dbReference type="EMBL" id="KYG73838.1"/>
    </source>
</evidence>
<keyword evidence="3" id="KW-1015">Disulfide bond</keyword>
<dbReference type="GO" id="GO:0016209">
    <property type="term" value="F:antioxidant activity"/>
    <property type="evidence" value="ECO:0007669"/>
    <property type="project" value="InterPro"/>
</dbReference>
<dbReference type="Proteomes" id="UP000075606">
    <property type="component" value="Unassembled WGS sequence"/>
</dbReference>
<dbReference type="InterPro" id="IPR050553">
    <property type="entry name" value="Thioredoxin_ResA/DsbE_sf"/>
</dbReference>
<dbReference type="InterPro" id="IPR013766">
    <property type="entry name" value="Thioredoxin_domain"/>
</dbReference>
<dbReference type="PANTHER" id="PTHR42852:SF6">
    <property type="entry name" value="THIOL:DISULFIDE INTERCHANGE PROTEIN DSBE"/>
    <property type="match status" value="1"/>
</dbReference>
<evidence type="ECO:0000256" key="5">
    <source>
        <dbReference type="SAM" id="SignalP"/>
    </source>
</evidence>
<dbReference type="GO" id="GO:0017004">
    <property type="term" value="P:cytochrome complex assembly"/>
    <property type="evidence" value="ECO:0007669"/>
    <property type="project" value="UniProtKB-KW"/>
</dbReference>
<reference evidence="7 8" key="1">
    <citation type="submission" date="2016-01" db="EMBL/GenBank/DDBJ databases">
        <title>Genome sequencing of Roseivirga spongicola UST030701-084.</title>
        <authorList>
            <person name="Selvaratnam C."/>
            <person name="Thevarajoo S."/>
            <person name="Goh K.M."/>
            <person name="Ee R."/>
            <person name="Chan K.-G."/>
            <person name="Chong C.S."/>
        </authorList>
    </citation>
    <scope>NUCLEOTIDE SEQUENCE [LARGE SCALE GENOMIC DNA]</scope>
    <source>
        <strain evidence="7 8">UST030701-084</strain>
    </source>
</reference>
<feature type="chain" id="PRO_5007574200" description="Thioredoxin domain-containing protein" evidence="5">
    <location>
        <begin position="19"/>
        <end position="373"/>
    </location>
</feature>
<protein>
    <recommendedName>
        <fullName evidence="6">Thioredoxin domain-containing protein</fullName>
    </recommendedName>
</protein>
<feature type="domain" description="Thioredoxin" evidence="6">
    <location>
        <begin position="233"/>
        <end position="373"/>
    </location>
</feature>
<keyword evidence="8" id="KW-1185">Reference proteome</keyword>
<sequence length="373" mass="41947">MMKKFLALTLVVFLSACGGSNDGLIKITGKIENAIPQGEVILERFEVGQVGQVRPVETVYSDHNGNFELEVSVDGPGFYRLNIYNKQYEVLILADKNLKVEASGEEGNGIEVTGSKDMENMAKLYEYMDAYQVKVQEFNQKYIQARNEGNTELVEELTTQGLAMEEGKVKFLKDMAMSLEGSLVSLLITDYIPNKADEYKFLDSLSVKLQKEIPNSSDVDYFVSNVGVFKPAVAMGDVAPNLELPNPEGEMISLESLRGKYVLLDFWAGWCRPCRMENPNVVRMYNKYNDDGFEVFSVSLDRTRNQWVDAIEKDGLVWPYHVSDLKYFQSEAAVAYKINAIPFALLLDPEGRVIGKNLRGRALQAKLESIFGE</sequence>
<dbReference type="InterPro" id="IPR036249">
    <property type="entry name" value="Thioredoxin-like_sf"/>
</dbReference>
<dbReference type="GO" id="GO:0030313">
    <property type="term" value="C:cell envelope"/>
    <property type="evidence" value="ECO:0007669"/>
    <property type="project" value="UniProtKB-SubCell"/>
</dbReference>
<keyword evidence="2" id="KW-0201">Cytochrome c-type biogenesis</keyword>
<dbReference type="RefSeq" id="WP_068222780.1">
    <property type="nucleotide sequence ID" value="NZ_LRPC01000028.1"/>
</dbReference>
<gene>
    <name evidence="7" type="ORF">AWW68_14290</name>
</gene>
<evidence type="ECO:0000313" key="8">
    <source>
        <dbReference type="Proteomes" id="UP000075606"/>
    </source>
</evidence>
<dbReference type="GO" id="GO:0016491">
    <property type="term" value="F:oxidoreductase activity"/>
    <property type="evidence" value="ECO:0007669"/>
    <property type="project" value="InterPro"/>
</dbReference>
<dbReference type="OrthoDB" id="6399635at2"/>
<keyword evidence="5" id="KW-0732">Signal</keyword>
<keyword evidence="4" id="KW-0676">Redox-active center</keyword>
<evidence type="ECO:0000256" key="4">
    <source>
        <dbReference type="ARBA" id="ARBA00023284"/>
    </source>
</evidence>
<dbReference type="PROSITE" id="PS51352">
    <property type="entry name" value="THIOREDOXIN_2"/>
    <property type="match status" value="1"/>
</dbReference>
<dbReference type="SUPFAM" id="SSF52833">
    <property type="entry name" value="Thioredoxin-like"/>
    <property type="match status" value="1"/>
</dbReference>
<dbReference type="Gene3D" id="3.40.30.10">
    <property type="entry name" value="Glutaredoxin"/>
    <property type="match status" value="1"/>
</dbReference>